<dbReference type="HOGENOM" id="CLU_3132901_0_0_9"/>
<organism evidence="1 2">
    <name type="scientific">Blautia obeum ATCC 29174</name>
    <dbReference type="NCBI Taxonomy" id="411459"/>
    <lineage>
        <taxon>Bacteria</taxon>
        <taxon>Bacillati</taxon>
        <taxon>Bacillota</taxon>
        <taxon>Clostridia</taxon>
        <taxon>Lachnospirales</taxon>
        <taxon>Lachnospiraceae</taxon>
        <taxon>Blautia</taxon>
    </lineage>
</organism>
<name>A5ZY28_9FIRM</name>
<protein>
    <submittedName>
        <fullName evidence="1">Uncharacterized protein</fullName>
    </submittedName>
</protein>
<proteinExistence type="predicted"/>
<evidence type="ECO:0000313" key="1">
    <source>
        <dbReference type="EMBL" id="EDM85477.1"/>
    </source>
</evidence>
<dbReference type="AlphaFoldDB" id="A5ZY28"/>
<gene>
    <name evidence="1" type="ORF">RUMOBE_03935</name>
</gene>
<sequence length="49" mass="6187">MFLFRRSTQDILYYRDMEMSTGFFKKVTKSFFVDLNYYIVYFVYRIQTN</sequence>
<dbReference type="EMBL" id="AAVO02000030">
    <property type="protein sequence ID" value="EDM85477.1"/>
    <property type="molecule type" value="Genomic_DNA"/>
</dbReference>
<dbReference type="Proteomes" id="UP000006002">
    <property type="component" value="Unassembled WGS sequence"/>
</dbReference>
<evidence type="ECO:0000313" key="2">
    <source>
        <dbReference type="Proteomes" id="UP000006002"/>
    </source>
</evidence>
<reference evidence="1 2" key="2">
    <citation type="submission" date="2007-04" db="EMBL/GenBank/DDBJ databases">
        <title>Draft genome sequence of Ruminococcus obeum (ATCC 29174).</title>
        <authorList>
            <person name="Sudarsanam P."/>
            <person name="Ley R."/>
            <person name="Guruge J."/>
            <person name="Turnbaugh P.J."/>
            <person name="Mahowald M."/>
            <person name="Liep D."/>
            <person name="Gordon J."/>
        </authorList>
    </citation>
    <scope>NUCLEOTIDE SEQUENCE [LARGE SCALE GENOMIC DNA]</scope>
    <source>
        <strain evidence="1 2">ATCC 29174</strain>
    </source>
</reference>
<reference evidence="1 2" key="1">
    <citation type="submission" date="2007-03" db="EMBL/GenBank/DDBJ databases">
        <authorList>
            <person name="Fulton L."/>
            <person name="Clifton S."/>
            <person name="Fulton B."/>
            <person name="Xu J."/>
            <person name="Minx P."/>
            <person name="Pepin K.H."/>
            <person name="Johnson M."/>
            <person name="Thiruvilangam P."/>
            <person name="Bhonagiri V."/>
            <person name="Nash W.E."/>
            <person name="Mardis E.R."/>
            <person name="Wilson R.K."/>
        </authorList>
    </citation>
    <scope>NUCLEOTIDE SEQUENCE [LARGE SCALE GENOMIC DNA]</scope>
    <source>
        <strain evidence="1 2">ATCC 29174</strain>
    </source>
</reference>
<comment type="caution">
    <text evidence="1">The sequence shown here is derived from an EMBL/GenBank/DDBJ whole genome shotgun (WGS) entry which is preliminary data.</text>
</comment>
<accession>A5ZY28</accession>